<dbReference type="Pfam" id="PF09588">
    <property type="entry name" value="YqaJ"/>
    <property type="match status" value="1"/>
</dbReference>
<dbReference type="InterPro" id="IPR019080">
    <property type="entry name" value="YqaJ_viral_recombinase"/>
</dbReference>
<feature type="compositionally biased region" description="Polar residues" evidence="4">
    <location>
        <begin position="119"/>
        <end position="133"/>
    </location>
</feature>
<protein>
    <submittedName>
        <fullName evidence="6">RNA polymerase II subunit D</fullName>
    </submittedName>
</protein>
<feature type="region of interest" description="Disordered" evidence="4">
    <location>
        <begin position="119"/>
        <end position="249"/>
    </location>
</feature>
<dbReference type="GO" id="GO:0005634">
    <property type="term" value="C:nucleus"/>
    <property type="evidence" value="ECO:0007669"/>
    <property type="project" value="UniProtKB-SubCell"/>
</dbReference>
<dbReference type="GO" id="GO:0000428">
    <property type="term" value="C:DNA-directed RNA polymerase complex"/>
    <property type="evidence" value="ECO:0007669"/>
    <property type="project" value="UniProtKB-KW"/>
</dbReference>
<dbReference type="InterPro" id="IPR005574">
    <property type="entry name" value="Rpb4/RPC9"/>
</dbReference>
<evidence type="ECO:0000256" key="2">
    <source>
        <dbReference type="ARBA" id="ARBA00022478"/>
    </source>
</evidence>
<keyword evidence="3" id="KW-0539">Nucleus</keyword>
<evidence type="ECO:0000313" key="7">
    <source>
        <dbReference type="Proteomes" id="UP000264840"/>
    </source>
</evidence>
<dbReference type="InterPro" id="IPR006590">
    <property type="entry name" value="RNA_pol_Rpb4/RPC9_core"/>
</dbReference>
<dbReference type="PANTHER" id="PTHR46609:SF8">
    <property type="entry name" value="YQAJ VIRAL RECOMBINASE DOMAIN-CONTAINING PROTEIN"/>
    <property type="match status" value="1"/>
</dbReference>
<comment type="subcellular location">
    <subcellularLocation>
        <location evidence="1">Nucleus</location>
    </subcellularLocation>
</comment>
<feature type="compositionally biased region" description="Pro residues" evidence="4">
    <location>
        <begin position="230"/>
        <end position="245"/>
    </location>
</feature>
<dbReference type="GeneTree" id="ENSGT00940000171017"/>
<evidence type="ECO:0000259" key="5">
    <source>
        <dbReference type="SMART" id="SM00657"/>
    </source>
</evidence>
<dbReference type="InterPro" id="IPR011604">
    <property type="entry name" value="PDDEXK-like_dom_sf"/>
</dbReference>
<dbReference type="Proteomes" id="UP000264840">
    <property type="component" value="Unplaced"/>
</dbReference>
<evidence type="ECO:0000256" key="1">
    <source>
        <dbReference type="ARBA" id="ARBA00004123"/>
    </source>
</evidence>
<dbReference type="Gene3D" id="3.90.320.10">
    <property type="match status" value="1"/>
</dbReference>
<dbReference type="PANTHER" id="PTHR46609">
    <property type="entry name" value="EXONUCLEASE, PHAGE-TYPE/RECB, C-TERMINAL DOMAIN-CONTAINING PROTEIN"/>
    <property type="match status" value="1"/>
</dbReference>
<dbReference type="InterPro" id="IPR051703">
    <property type="entry name" value="NF-kappa-B_Signaling_Reg"/>
</dbReference>
<organism evidence="6 7">
    <name type="scientific">Haplochromis burtoni</name>
    <name type="common">Burton's mouthbrooder</name>
    <name type="synonym">Chromis burtoni</name>
    <dbReference type="NCBI Taxonomy" id="8153"/>
    <lineage>
        <taxon>Eukaryota</taxon>
        <taxon>Metazoa</taxon>
        <taxon>Chordata</taxon>
        <taxon>Craniata</taxon>
        <taxon>Vertebrata</taxon>
        <taxon>Euteleostomi</taxon>
        <taxon>Actinopterygii</taxon>
        <taxon>Neopterygii</taxon>
        <taxon>Teleostei</taxon>
        <taxon>Neoteleostei</taxon>
        <taxon>Acanthomorphata</taxon>
        <taxon>Ovalentaria</taxon>
        <taxon>Cichlomorphae</taxon>
        <taxon>Cichliformes</taxon>
        <taxon>Cichlidae</taxon>
        <taxon>African cichlids</taxon>
        <taxon>Pseudocrenilabrinae</taxon>
        <taxon>Haplochromini</taxon>
        <taxon>Haplochromis</taxon>
    </lineage>
</organism>
<dbReference type="InterPro" id="IPR010997">
    <property type="entry name" value="HRDC-like_sf"/>
</dbReference>
<sequence length="509" mass="56351">MAAGGGAAPPHVGDIEEDASQLLFPKEFENAETLLNSEVHMLLEHRKQQNESAEDEQELSEVFMKTLNYTARFSRFKNRETITAVRSLLLQKKLHKFELASLANLCPEAAEEAKALIPSFSSGPLSDQDPTTMRNHHTKQTSTGTGTAQKPVLPQVRYHPSIQTPEGITGTRTSSKTRPGAARPLQTGTDSRADPGNSGAQKAASAARPPPEGGQKRAQKPVKEAVAADPDPPQKPSPAAPPRPEQVPLDVGVRLDRCVVEEVEVLTRGQRNNPDWFAWRKNRITASVAHSIARSGFVNGKSKTPPTSYLAAVTGEGPRVQTRAMSWGVHMEAEVIRRYQRLKSSALGQQVCVRDCGLFVDPRRPWLAASPDGIVTDRRSGQWLLCLEVKCPYKHRHRRVEDACREDPAFCLQLNEEATRERGGIPVYRLKTSHSYYTQIQCQLAVTGLREADLVVFTLKETAVVMVTFDPELWEETVSKLEVFYRDAVLPHVRQKMQQRAAAAGTPEP</sequence>
<dbReference type="InterPro" id="IPR038324">
    <property type="entry name" value="Rpb4/RPC9_sf"/>
</dbReference>
<keyword evidence="2" id="KW-0804">Transcription</keyword>
<dbReference type="GO" id="GO:0006281">
    <property type="term" value="P:DNA repair"/>
    <property type="evidence" value="ECO:0007669"/>
    <property type="project" value="UniProtKB-ARBA"/>
</dbReference>
<dbReference type="AlphaFoldDB" id="A0A3Q2VSX7"/>
<dbReference type="SUPFAM" id="SSF52980">
    <property type="entry name" value="Restriction endonuclease-like"/>
    <property type="match status" value="1"/>
</dbReference>
<dbReference type="CDD" id="cd22343">
    <property type="entry name" value="PDDEXK_lambda_exonuclease-like"/>
    <property type="match status" value="1"/>
</dbReference>
<evidence type="ECO:0000256" key="4">
    <source>
        <dbReference type="SAM" id="MobiDB-lite"/>
    </source>
</evidence>
<reference evidence="6" key="2">
    <citation type="submission" date="2025-09" db="UniProtKB">
        <authorList>
            <consortium name="Ensembl"/>
        </authorList>
    </citation>
    <scope>IDENTIFICATION</scope>
</reference>
<proteinExistence type="predicted"/>
<dbReference type="Gene3D" id="1.20.1250.40">
    <property type="match status" value="1"/>
</dbReference>
<keyword evidence="2" id="KW-0240">DNA-directed RNA polymerase</keyword>
<dbReference type="STRING" id="8153.ENSHBUP00000015447"/>
<dbReference type="Ensembl" id="ENSHBUT00000023766.1">
    <property type="protein sequence ID" value="ENSHBUP00000015447.1"/>
    <property type="gene ID" value="ENSHBUG00000017344.1"/>
</dbReference>
<feature type="domain" description="RNA polymerase Rpb4/RPC9 core" evidence="5">
    <location>
        <begin position="26"/>
        <end position="144"/>
    </location>
</feature>
<evidence type="ECO:0000313" key="6">
    <source>
        <dbReference type="Ensembl" id="ENSHBUP00000015447.1"/>
    </source>
</evidence>
<accession>A0A3Q2VSX7</accession>
<dbReference type="Pfam" id="PF03874">
    <property type="entry name" value="RNA_pol_Rpb4"/>
    <property type="match status" value="1"/>
</dbReference>
<keyword evidence="7" id="KW-1185">Reference proteome</keyword>
<dbReference type="GO" id="GO:0006352">
    <property type="term" value="P:DNA-templated transcription initiation"/>
    <property type="evidence" value="ECO:0007669"/>
    <property type="project" value="InterPro"/>
</dbReference>
<feature type="compositionally biased region" description="Polar residues" evidence="4">
    <location>
        <begin position="161"/>
        <end position="177"/>
    </location>
</feature>
<dbReference type="GO" id="GO:0000166">
    <property type="term" value="F:nucleotide binding"/>
    <property type="evidence" value="ECO:0007669"/>
    <property type="project" value="InterPro"/>
</dbReference>
<reference evidence="6" key="1">
    <citation type="submission" date="2025-08" db="UniProtKB">
        <authorList>
            <consortium name="Ensembl"/>
        </authorList>
    </citation>
    <scope>IDENTIFICATION</scope>
</reference>
<dbReference type="InterPro" id="IPR011335">
    <property type="entry name" value="Restrct_endonuc-II-like"/>
</dbReference>
<name>A0A3Q2VSX7_HAPBU</name>
<dbReference type="SUPFAM" id="SSF47819">
    <property type="entry name" value="HRDC-like"/>
    <property type="match status" value="1"/>
</dbReference>
<evidence type="ECO:0000256" key="3">
    <source>
        <dbReference type="ARBA" id="ARBA00023242"/>
    </source>
</evidence>
<dbReference type="SMART" id="SM00657">
    <property type="entry name" value="RPOL4c"/>
    <property type="match status" value="1"/>
</dbReference>